<dbReference type="Proteomes" id="UP001060085">
    <property type="component" value="Linkage Group LG06"/>
</dbReference>
<gene>
    <name evidence="1" type="ORF">M9H77_25469</name>
</gene>
<protein>
    <submittedName>
        <fullName evidence="1">Uncharacterized protein</fullName>
    </submittedName>
</protein>
<sequence length="370" mass="42378">MGINKPDVRFVIHHSLSKSMETYYQESGRAGRDGLPSECVLYFRPADVPRQSSMVFYENSGLQNLYDIVRYCQRYILLLALRTESILILHELVIICIEKCSYKNSLLIQHRRECRRGAFFRHFAEPLKHWMCDNCAFSSEVKELDVSGTAKLILSLLQETQENDQRLTMLQLVDKLKVKHKAVGPELKREELEQLVIKLILDRVLKEEFQHTAYATNAYVALGPLWKHILLGKKIIKLDVSGGQKRGSNIMKQLKHNKLCGLEVKLDELRKEIATSDGGIFPHSVLSTQQINMLNAQRPKSTEQLEKIIGKLKTEKYGSKILEEIEKYEEKNQAAGISKEKQDSISSRASKKLKTEKSLVFIESSGDESL</sequence>
<comment type="caution">
    <text evidence="1">The sequence shown here is derived from an EMBL/GenBank/DDBJ whole genome shotgun (WGS) entry which is preliminary data.</text>
</comment>
<evidence type="ECO:0000313" key="1">
    <source>
        <dbReference type="EMBL" id="KAI5656676.1"/>
    </source>
</evidence>
<proteinExistence type="predicted"/>
<reference evidence="2" key="1">
    <citation type="journal article" date="2023" name="Nat. Plants">
        <title>Single-cell RNA sequencing provides a high-resolution roadmap for understanding the multicellular compartmentation of specialized metabolism.</title>
        <authorList>
            <person name="Sun S."/>
            <person name="Shen X."/>
            <person name="Li Y."/>
            <person name="Li Y."/>
            <person name="Wang S."/>
            <person name="Li R."/>
            <person name="Zhang H."/>
            <person name="Shen G."/>
            <person name="Guo B."/>
            <person name="Wei J."/>
            <person name="Xu J."/>
            <person name="St-Pierre B."/>
            <person name="Chen S."/>
            <person name="Sun C."/>
        </authorList>
    </citation>
    <scope>NUCLEOTIDE SEQUENCE [LARGE SCALE GENOMIC DNA]</scope>
</reference>
<keyword evidence="2" id="KW-1185">Reference proteome</keyword>
<dbReference type="EMBL" id="CM044706">
    <property type="protein sequence ID" value="KAI5656676.1"/>
    <property type="molecule type" value="Genomic_DNA"/>
</dbReference>
<evidence type="ECO:0000313" key="2">
    <source>
        <dbReference type="Proteomes" id="UP001060085"/>
    </source>
</evidence>
<organism evidence="1 2">
    <name type="scientific">Catharanthus roseus</name>
    <name type="common">Madagascar periwinkle</name>
    <name type="synonym">Vinca rosea</name>
    <dbReference type="NCBI Taxonomy" id="4058"/>
    <lineage>
        <taxon>Eukaryota</taxon>
        <taxon>Viridiplantae</taxon>
        <taxon>Streptophyta</taxon>
        <taxon>Embryophyta</taxon>
        <taxon>Tracheophyta</taxon>
        <taxon>Spermatophyta</taxon>
        <taxon>Magnoliopsida</taxon>
        <taxon>eudicotyledons</taxon>
        <taxon>Gunneridae</taxon>
        <taxon>Pentapetalae</taxon>
        <taxon>asterids</taxon>
        <taxon>lamiids</taxon>
        <taxon>Gentianales</taxon>
        <taxon>Apocynaceae</taxon>
        <taxon>Rauvolfioideae</taxon>
        <taxon>Vinceae</taxon>
        <taxon>Catharanthinae</taxon>
        <taxon>Catharanthus</taxon>
    </lineage>
</organism>
<accession>A0ACC0A7V5</accession>
<name>A0ACC0A7V5_CATRO</name>